<comment type="subcellular location">
    <subcellularLocation>
        <location evidence="1">Membrane</location>
        <topology evidence="1">Multi-pass membrane protein</topology>
    </subcellularLocation>
</comment>
<dbReference type="KEGG" id="tmn:UCRPA7_4213"/>
<dbReference type="GO" id="GO:0016020">
    <property type="term" value="C:membrane"/>
    <property type="evidence" value="ECO:0007669"/>
    <property type="project" value="UniProtKB-SubCell"/>
</dbReference>
<dbReference type="PANTHER" id="PTHR11785">
    <property type="entry name" value="AMINO ACID TRANSPORTER"/>
    <property type="match status" value="1"/>
</dbReference>
<accession>R8BLV0</accession>
<dbReference type="EMBL" id="KB933100">
    <property type="protein sequence ID" value="EOO00317.1"/>
    <property type="molecule type" value="Genomic_DNA"/>
</dbReference>
<dbReference type="Proteomes" id="UP000014074">
    <property type="component" value="Unassembled WGS sequence"/>
</dbReference>
<gene>
    <name evidence="6" type="ORF">UCRPA7_4213</name>
</gene>
<dbReference type="PANTHER" id="PTHR11785:SF353">
    <property type="entry name" value="METHIONINE TRANSPORTER (EUROFUNG)"/>
    <property type="match status" value="1"/>
</dbReference>
<keyword evidence="3 5" id="KW-1133">Transmembrane helix</keyword>
<keyword evidence="4 5" id="KW-0472">Membrane</keyword>
<feature type="transmembrane region" description="Helical" evidence="5">
    <location>
        <begin position="123"/>
        <end position="143"/>
    </location>
</feature>
<feature type="transmembrane region" description="Helical" evidence="5">
    <location>
        <begin position="155"/>
        <end position="175"/>
    </location>
</feature>
<evidence type="ECO:0000313" key="6">
    <source>
        <dbReference type="EMBL" id="EOO00317.1"/>
    </source>
</evidence>
<feature type="transmembrane region" description="Helical" evidence="5">
    <location>
        <begin position="236"/>
        <end position="261"/>
    </location>
</feature>
<evidence type="ECO:0000313" key="7">
    <source>
        <dbReference type="Proteomes" id="UP000014074"/>
    </source>
</evidence>
<evidence type="ECO:0000256" key="1">
    <source>
        <dbReference type="ARBA" id="ARBA00004141"/>
    </source>
</evidence>
<evidence type="ECO:0000256" key="3">
    <source>
        <dbReference type="ARBA" id="ARBA00022989"/>
    </source>
</evidence>
<dbReference type="InterPro" id="IPR050598">
    <property type="entry name" value="AminoAcid_Transporter"/>
</dbReference>
<feature type="transmembrane region" description="Helical" evidence="5">
    <location>
        <begin position="203"/>
        <end position="221"/>
    </location>
</feature>
<dbReference type="AlphaFoldDB" id="R8BLV0"/>
<dbReference type="GeneID" id="19324641"/>
<dbReference type="RefSeq" id="XP_007914984.1">
    <property type="nucleotide sequence ID" value="XM_007916793.1"/>
</dbReference>
<dbReference type="GO" id="GO:0015179">
    <property type="term" value="F:L-amino acid transmembrane transporter activity"/>
    <property type="evidence" value="ECO:0007669"/>
    <property type="project" value="TreeGrafter"/>
</dbReference>
<dbReference type="OrthoDB" id="5982228at2759"/>
<protein>
    <submittedName>
        <fullName evidence="6">Putative high affinity methionine permease protein</fullName>
    </submittedName>
</protein>
<reference evidence="7" key="1">
    <citation type="journal article" date="2013" name="Genome Announc.">
        <title>Draft genome sequence of the ascomycete Phaeoacremonium aleophilum strain UCR-PA7, a causal agent of the esca disease complex in grapevines.</title>
        <authorList>
            <person name="Blanco-Ulate B."/>
            <person name="Rolshausen P."/>
            <person name="Cantu D."/>
        </authorList>
    </citation>
    <scope>NUCLEOTIDE SEQUENCE [LARGE SCALE GENOMIC DNA]</scope>
    <source>
        <strain evidence="7">UCR-PA7</strain>
    </source>
</reference>
<sequence>MATNVAYMVVVPKEEQINSNVAQRFFELTYGQLSPEDNTGYRIFSAFLAISSFGNIVVMTFTAARVKQEIAKQGILPWARFFAQNHDVSVGRVLYWFKKKGWFVSILSYRWFSPKEHSEKTPVGALLLHFVSCLVLIFATYKMKAVDAYSLLTGLAAYIVNAFFGVFLAMGILLLRFSGPPATAREVAGMTWSEMTGRSIKPVISVTSAVVFLLGNAYPIITKWVPPSSAFVTSLAWYVVPMVGWLVLAVGAIWFLGFLAYAKRRERKYYEVFTVERAPEFENADGHEGQKDDGAGTDGGLVLVHETVYLAWEAKETMENEGTENPRI</sequence>
<name>R8BLV0_PHAM7</name>
<evidence type="ECO:0000256" key="2">
    <source>
        <dbReference type="ARBA" id="ARBA00022692"/>
    </source>
</evidence>
<keyword evidence="7" id="KW-1185">Reference proteome</keyword>
<keyword evidence="2 5" id="KW-0812">Transmembrane</keyword>
<dbReference type="InterPro" id="IPR002293">
    <property type="entry name" value="AA/rel_permease1"/>
</dbReference>
<dbReference type="Pfam" id="PF13520">
    <property type="entry name" value="AA_permease_2"/>
    <property type="match status" value="1"/>
</dbReference>
<dbReference type="eggNOG" id="KOG1287">
    <property type="taxonomic scope" value="Eukaryota"/>
</dbReference>
<organism evidence="6 7">
    <name type="scientific">Phaeoacremonium minimum (strain UCR-PA7)</name>
    <name type="common">Esca disease fungus</name>
    <name type="synonym">Togninia minima</name>
    <dbReference type="NCBI Taxonomy" id="1286976"/>
    <lineage>
        <taxon>Eukaryota</taxon>
        <taxon>Fungi</taxon>
        <taxon>Dikarya</taxon>
        <taxon>Ascomycota</taxon>
        <taxon>Pezizomycotina</taxon>
        <taxon>Sordariomycetes</taxon>
        <taxon>Sordariomycetidae</taxon>
        <taxon>Togniniales</taxon>
        <taxon>Togniniaceae</taxon>
        <taxon>Phaeoacremonium</taxon>
    </lineage>
</organism>
<dbReference type="Gene3D" id="1.20.1740.10">
    <property type="entry name" value="Amino acid/polyamine transporter I"/>
    <property type="match status" value="1"/>
</dbReference>
<evidence type="ECO:0000256" key="4">
    <source>
        <dbReference type="ARBA" id="ARBA00023136"/>
    </source>
</evidence>
<feature type="transmembrane region" description="Helical" evidence="5">
    <location>
        <begin position="43"/>
        <end position="64"/>
    </location>
</feature>
<evidence type="ECO:0000256" key="5">
    <source>
        <dbReference type="SAM" id="Phobius"/>
    </source>
</evidence>
<proteinExistence type="predicted"/>
<dbReference type="HOGENOM" id="CLU_900124_0_0_1"/>